<proteinExistence type="predicted"/>
<dbReference type="AlphaFoldDB" id="A0A4Y7JK61"/>
<dbReference type="EMBL" id="CM010719">
    <property type="protein sequence ID" value="RZC60139.1"/>
    <property type="molecule type" value="Genomic_DNA"/>
</dbReference>
<evidence type="ECO:0000313" key="2">
    <source>
        <dbReference type="Proteomes" id="UP000316621"/>
    </source>
</evidence>
<reference evidence="1 2" key="1">
    <citation type="journal article" date="2018" name="Science">
        <title>The opium poppy genome and morphinan production.</title>
        <authorList>
            <person name="Guo L."/>
            <person name="Winzer T."/>
            <person name="Yang X."/>
            <person name="Li Y."/>
            <person name="Ning Z."/>
            <person name="He Z."/>
            <person name="Teodor R."/>
            <person name="Lu Y."/>
            <person name="Bowser T.A."/>
            <person name="Graham I.A."/>
            <person name="Ye K."/>
        </authorList>
    </citation>
    <scope>NUCLEOTIDE SEQUENCE [LARGE SCALE GENOMIC DNA]</scope>
    <source>
        <strain evidence="2">cv. HN1</strain>
        <tissue evidence="1">Leaves</tissue>
    </source>
</reference>
<accession>A0A4Y7JK61</accession>
<name>A0A4Y7JK61_PAPSO</name>
<dbReference type="Proteomes" id="UP000316621">
    <property type="component" value="Chromosome 5"/>
</dbReference>
<organism evidence="1 2">
    <name type="scientific">Papaver somniferum</name>
    <name type="common">Opium poppy</name>
    <dbReference type="NCBI Taxonomy" id="3469"/>
    <lineage>
        <taxon>Eukaryota</taxon>
        <taxon>Viridiplantae</taxon>
        <taxon>Streptophyta</taxon>
        <taxon>Embryophyta</taxon>
        <taxon>Tracheophyta</taxon>
        <taxon>Spermatophyta</taxon>
        <taxon>Magnoliopsida</taxon>
        <taxon>Ranunculales</taxon>
        <taxon>Papaveraceae</taxon>
        <taxon>Papaveroideae</taxon>
        <taxon>Papaver</taxon>
    </lineage>
</organism>
<protein>
    <submittedName>
        <fullName evidence="1">Uncharacterized protein</fullName>
    </submittedName>
</protein>
<keyword evidence="2" id="KW-1185">Reference proteome</keyword>
<sequence length="66" mass="7610">MVFGVARYSLVLVTEQLQVMVKLILCYCHLMISNSEANGGAAGYEVLLRLQRRWTCCADEMDRRQR</sequence>
<gene>
    <name evidence="1" type="ORF">C5167_021913</name>
</gene>
<evidence type="ECO:0000313" key="1">
    <source>
        <dbReference type="EMBL" id="RZC60139.1"/>
    </source>
</evidence>
<dbReference type="Gramene" id="RZC60139">
    <property type="protein sequence ID" value="RZC60139"/>
    <property type="gene ID" value="C5167_021913"/>
</dbReference>